<evidence type="ECO:0000313" key="1">
    <source>
        <dbReference type="EMBL" id="NOJ43521.1"/>
    </source>
</evidence>
<proteinExistence type="predicted"/>
<accession>A0A7Y4GX26</accession>
<gene>
    <name evidence="1" type="ORF">HCN58_28840</name>
</gene>
<dbReference type="AlphaFoldDB" id="A0A7Y4GX26"/>
<dbReference type="Proteomes" id="UP000544122">
    <property type="component" value="Unassembled WGS sequence"/>
</dbReference>
<organism evidence="1 2">
    <name type="scientific">Bradyrhizobium australiense</name>
    <dbReference type="NCBI Taxonomy" id="2721161"/>
    <lineage>
        <taxon>Bacteria</taxon>
        <taxon>Pseudomonadati</taxon>
        <taxon>Pseudomonadota</taxon>
        <taxon>Alphaproteobacteria</taxon>
        <taxon>Hyphomicrobiales</taxon>
        <taxon>Nitrobacteraceae</taxon>
        <taxon>Bradyrhizobium</taxon>
    </lineage>
</organism>
<protein>
    <submittedName>
        <fullName evidence="1">Uncharacterized protein</fullName>
    </submittedName>
</protein>
<comment type="caution">
    <text evidence="1">The sequence shown here is derived from an EMBL/GenBank/DDBJ whole genome shotgun (WGS) entry which is preliminary data.</text>
</comment>
<sequence>MSVKYEPELDHVSFDWSSDAATIEADLLGRRVQILSKVGFYLEYGTPDEPGYIGDLASIHLIREIAGILARAAAIAVDGGFKASHRLIATLRAVEQDPSLVGSRRVEPEALGSLAQSYQRADEPLGTFWFDVTEPWTPVRPTPAQIRIAAKEAMHRLKGEARRGRRKKLMVEHLAFELRGIFLRFNPRIKRHSVQSADRNGRPKQVEAGPFIEFLEEVIAPLNDYLRSLPNHYGERGPLSAAYIARIAISSDLKEYRRRFRGSSASSSPPSTA</sequence>
<dbReference type="RefSeq" id="WP_171582719.1">
    <property type="nucleotide sequence ID" value="NZ_JAAVLX010000010.1"/>
</dbReference>
<evidence type="ECO:0000313" key="2">
    <source>
        <dbReference type="Proteomes" id="UP000544122"/>
    </source>
</evidence>
<dbReference type="EMBL" id="JAAVLX010000010">
    <property type="protein sequence ID" value="NOJ43521.1"/>
    <property type="molecule type" value="Genomic_DNA"/>
</dbReference>
<reference evidence="1 2" key="1">
    <citation type="submission" date="2020-03" db="EMBL/GenBank/DDBJ databases">
        <title>Bradyrhizobium diversity isolated from nodules of Indigofera sp.</title>
        <authorList>
            <person name="Klepa M."/>
            <person name="Helene L."/>
            <person name="Hungria M."/>
        </authorList>
    </citation>
    <scope>NUCLEOTIDE SEQUENCE [LARGE SCALE GENOMIC DNA]</scope>
    <source>
        <strain evidence="1 2">WSM 1791</strain>
    </source>
</reference>
<name>A0A7Y4GX26_9BRAD</name>
<keyword evidence="2" id="KW-1185">Reference proteome</keyword>